<keyword evidence="2" id="KW-0732">Signal</keyword>
<dbReference type="RefSeq" id="XP_018998642.1">
    <property type="nucleotide sequence ID" value="XM_019133937.1"/>
</dbReference>
<evidence type="ECO:0000313" key="4">
    <source>
        <dbReference type="Proteomes" id="UP000094065"/>
    </source>
</evidence>
<feature type="chain" id="PRO_5009129602" evidence="2">
    <location>
        <begin position="20"/>
        <end position="97"/>
    </location>
</feature>
<comment type="caution">
    <text evidence="3">The sequence shown here is derived from an EMBL/GenBank/DDBJ whole genome shotgun (WGS) entry which is preliminary data.</text>
</comment>
<name>A0A1E3I865_9TREE</name>
<protein>
    <submittedName>
        <fullName evidence="3">Uncharacterized protein</fullName>
    </submittedName>
</protein>
<accession>A0A1E3I865</accession>
<dbReference type="AlphaFoldDB" id="A0A1E3I865"/>
<feature type="compositionally biased region" description="Polar residues" evidence="1">
    <location>
        <begin position="67"/>
        <end position="78"/>
    </location>
</feature>
<dbReference type="GeneID" id="30152009"/>
<feature type="signal peptide" evidence="2">
    <location>
        <begin position="1"/>
        <end position="19"/>
    </location>
</feature>
<organism evidence="3 4">
    <name type="scientific">Cryptococcus amylolentus CBS 6039</name>
    <dbReference type="NCBI Taxonomy" id="1295533"/>
    <lineage>
        <taxon>Eukaryota</taxon>
        <taxon>Fungi</taxon>
        <taxon>Dikarya</taxon>
        <taxon>Basidiomycota</taxon>
        <taxon>Agaricomycotina</taxon>
        <taxon>Tremellomycetes</taxon>
        <taxon>Tremellales</taxon>
        <taxon>Cryptococcaceae</taxon>
        <taxon>Cryptococcus</taxon>
    </lineage>
</organism>
<dbReference type="EMBL" id="AWGJ01000001">
    <property type="protein sequence ID" value="ODN84839.1"/>
    <property type="molecule type" value="Genomic_DNA"/>
</dbReference>
<evidence type="ECO:0000313" key="3">
    <source>
        <dbReference type="EMBL" id="ODN84839.1"/>
    </source>
</evidence>
<gene>
    <name evidence="3" type="ORF">L202_00700</name>
</gene>
<feature type="region of interest" description="Disordered" evidence="1">
    <location>
        <begin position="57"/>
        <end position="97"/>
    </location>
</feature>
<reference evidence="3 4" key="1">
    <citation type="submission" date="2016-06" db="EMBL/GenBank/DDBJ databases">
        <title>Evolution of pathogenesis and genome organization in the Tremellales.</title>
        <authorList>
            <person name="Cuomo C."/>
            <person name="Litvintseva A."/>
            <person name="Heitman J."/>
            <person name="Chen Y."/>
            <person name="Sun S."/>
            <person name="Springer D."/>
            <person name="Dromer F."/>
            <person name="Young S."/>
            <person name="Zeng Q."/>
            <person name="Chapman S."/>
            <person name="Gujja S."/>
            <person name="Saif S."/>
            <person name="Birren B."/>
        </authorList>
    </citation>
    <scope>NUCLEOTIDE SEQUENCE [LARGE SCALE GENOMIC DNA]</scope>
    <source>
        <strain evidence="3 4">CBS 6039</strain>
    </source>
</reference>
<dbReference type="Proteomes" id="UP000094065">
    <property type="component" value="Unassembled WGS sequence"/>
</dbReference>
<proteinExistence type="predicted"/>
<dbReference type="OrthoDB" id="10401775at2759"/>
<evidence type="ECO:0000256" key="1">
    <source>
        <dbReference type="SAM" id="MobiDB-lite"/>
    </source>
</evidence>
<sequence>MILQLLVSSLYTFITKIQCQTANLNQTKIALGPKMLQFADPVLEIVDLTAAPEIEYQGSQPGEAASKPSTTVPQSLPENDSVKGDLQSIVDDEGERN</sequence>
<evidence type="ECO:0000256" key="2">
    <source>
        <dbReference type="SAM" id="SignalP"/>
    </source>
</evidence>
<keyword evidence="4" id="KW-1185">Reference proteome</keyword>